<comment type="caution">
    <text evidence="2">The sequence shown here is derived from an EMBL/GenBank/DDBJ whole genome shotgun (WGS) entry which is preliminary data.</text>
</comment>
<name>A0A9D9EEE8_9BACT</name>
<dbReference type="AlphaFoldDB" id="A0A9D9EEE8"/>
<accession>A0A9D9EEE8</accession>
<dbReference type="PANTHER" id="PTHR43245">
    <property type="entry name" value="BIFUNCTIONAL POLYMYXIN RESISTANCE PROTEIN ARNA"/>
    <property type="match status" value="1"/>
</dbReference>
<feature type="domain" description="NAD-dependent epimerase/dehydratase" evidence="1">
    <location>
        <begin position="3"/>
        <end position="234"/>
    </location>
</feature>
<dbReference type="InterPro" id="IPR001509">
    <property type="entry name" value="Epimerase_deHydtase"/>
</dbReference>
<dbReference type="InterPro" id="IPR050177">
    <property type="entry name" value="Lipid_A_modif_metabolic_enz"/>
</dbReference>
<dbReference type="SUPFAM" id="SSF51735">
    <property type="entry name" value="NAD(P)-binding Rossmann-fold domains"/>
    <property type="match status" value="1"/>
</dbReference>
<evidence type="ECO:0000259" key="1">
    <source>
        <dbReference type="Pfam" id="PF01370"/>
    </source>
</evidence>
<sequence>MLVTIIGGSGFVGTRLTKRLLASGIDVRIADKRKSHAYPELWHRCDIRNGAIEKNEFPESLTDGITAPGAAEEAAKSQPMHSLVEVLQGSDVVINLAAEHRDDVTPKSLYDDVNVKGSAHVCEACSKLDITKQIFTSSVAVYGFAPVGTDETGEINYFNDYGRTKYLAENEYRKWLEQNSLNSIVIIRPTVIFGEQNRGNVYNLLKQIASGRFPMVGSGKNRKSMNYVENVAAFLEYEVMNGCTPGEHLFNYCDEPVYDMNSLVLDVYKFLGKPHDRLVHWPYWLAYCGGKCFDLLALILRKKFTISSIRIKKFTQDTYFVGNNVKKTGFVAPVKLEDGLKATIDYEFIHKVQGHTFVCE</sequence>
<dbReference type="Gene3D" id="3.40.50.720">
    <property type="entry name" value="NAD(P)-binding Rossmann-like Domain"/>
    <property type="match status" value="1"/>
</dbReference>
<dbReference type="PANTHER" id="PTHR43245:SF13">
    <property type="entry name" value="UDP-D-APIOSE_UDP-D-XYLOSE SYNTHASE 2"/>
    <property type="match status" value="1"/>
</dbReference>
<protein>
    <submittedName>
        <fullName evidence="2">NAD-dependent epimerase/dehydratase family protein</fullName>
    </submittedName>
</protein>
<reference evidence="2" key="1">
    <citation type="submission" date="2020-10" db="EMBL/GenBank/DDBJ databases">
        <authorList>
            <person name="Gilroy R."/>
        </authorList>
    </citation>
    <scope>NUCLEOTIDE SEQUENCE</scope>
    <source>
        <strain evidence="2">D3-1215</strain>
    </source>
</reference>
<proteinExistence type="predicted"/>
<dbReference type="Pfam" id="PF01370">
    <property type="entry name" value="Epimerase"/>
    <property type="match status" value="1"/>
</dbReference>
<evidence type="ECO:0000313" key="2">
    <source>
        <dbReference type="EMBL" id="MBO8446496.1"/>
    </source>
</evidence>
<dbReference type="InterPro" id="IPR036291">
    <property type="entry name" value="NAD(P)-bd_dom_sf"/>
</dbReference>
<organism evidence="2 3">
    <name type="scientific">Candidatus Enterocola intestinipullorum</name>
    <dbReference type="NCBI Taxonomy" id="2840783"/>
    <lineage>
        <taxon>Bacteria</taxon>
        <taxon>Pseudomonadati</taxon>
        <taxon>Bacteroidota</taxon>
        <taxon>Bacteroidia</taxon>
        <taxon>Bacteroidales</taxon>
        <taxon>Candidatus Enterocola</taxon>
    </lineage>
</organism>
<reference evidence="2" key="2">
    <citation type="journal article" date="2021" name="PeerJ">
        <title>Extensive microbial diversity within the chicken gut microbiome revealed by metagenomics and culture.</title>
        <authorList>
            <person name="Gilroy R."/>
            <person name="Ravi A."/>
            <person name="Getino M."/>
            <person name="Pursley I."/>
            <person name="Horton D.L."/>
            <person name="Alikhan N.F."/>
            <person name="Baker D."/>
            <person name="Gharbi K."/>
            <person name="Hall N."/>
            <person name="Watson M."/>
            <person name="Adriaenssens E.M."/>
            <person name="Foster-Nyarko E."/>
            <person name="Jarju S."/>
            <person name="Secka A."/>
            <person name="Antonio M."/>
            <person name="Oren A."/>
            <person name="Chaudhuri R.R."/>
            <person name="La Ragione R."/>
            <person name="Hildebrand F."/>
            <person name="Pallen M.J."/>
        </authorList>
    </citation>
    <scope>NUCLEOTIDE SEQUENCE</scope>
    <source>
        <strain evidence="2">D3-1215</strain>
    </source>
</reference>
<dbReference type="Proteomes" id="UP000823637">
    <property type="component" value="Unassembled WGS sequence"/>
</dbReference>
<gene>
    <name evidence="2" type="ORF">IAC32_01960</name>
</gene>
<dbReference type="EMBL" id="JADIMR010000028">
    <property type="protein sequence ID" value="MBO8446496.1"/>
    <property type="molecule type" value="Genomic_DNA"/>
</dbReference>
<evidence type="ECO:0000313" key="3">
    <source>
        <dbReference type="Proteomes" id="UP000823637"/>
    </source>
</evidence>